<sequence>MRITRLDLGRYGPFSDKSLVFRPDARLHVVYGPNEAGKSTALAAVTDLLFGIEERSVYNFLHPYPDLWIGAEIVDRAGRRLAFRRRKRRKGALVDPSGGELPDDALLPFLGGIDRAQFLAGFGLSAATLQSGGKELAQQAQDSGGQFFAADYGINGVPALRQALEHEAEQVFGTRAKASRRFTQAHDRYEAARRAIREHELGAQEWKRLTERIEALDAACAVARNARTEAEIAERRLERVERVRPALAELDRIRAERAAIGELPAAPPGAAAEVLEAIRTVADRDATVEAARGEHRDALEELSGIVVDAALIARAGAVAGLTRAVGGYTKAIGACPAAIEALETLRARMAGLAGQLGFPDAESLTAAEPGTAGIAALRKDLADGRRHEAAVANAAMQVVEQRRRLWDLEAMGAAAGAPADPAPLKARRAAFDPLVERLEEAARTRARLNKSAGALAFDAAKLDPAVTDLATLALKPRPSIEVQKAFAADRSRLDGEIALLRGALAAETATIAAADARLAALSARGPVPTAEAIADARAARDRLWTRVKAALWGAPDAPAEAVLGATVADFEAAKAEADRLADAAAQDAERVAAFALETRDRAAAEARRRDAAASLDDRDSAWRDLHARWTAAWAPAGIAPLAPPAMEPWTAKLDGLIARLEALEADRADLAEHDRQIAAALAPLRDLARAAGIAEADSLDFGLCAHRLDGRLDELAAAFDDSRTLAGGIAAARQTLEELSAEEPRARAALDAWRAGIGPRLAALGLAPDAAFEAIESVLDAFASLPDLREKIAAGKRHLDRLQGEIGSFEAEVADLVAAIAPDLADHPSDLAVTAIERRLAAAHDAETRRKSAAARLARAEAALTGAEQDLAEADRHLDILTAAAGLKRGDDLAARAATRVRAEELEARAAALLDQIGRLADGRDEAAVREEVAAIDPDVVAVSRHEHAAARAFHDEEVTRLYAERQEAIRLRDERGSGNAADLDWQAKRAAEAELAVAARDWAVLRTASLMIDAAIERHRESRRDPQVQRAGELFRIVTGGAFQGLSQDWDDEKECLRIVGVRASGDRIDAKAMSEGTADQLYLALRLAHLEEHAARAEPAPFLGDDLFASFDDARTGFGLQVLAAIGGEVQPILFTHHRHVAAIARAELGDRADVIDLT</sequence>
<keyword evidence="1" id="KW-0175">Coiled coil</keyword>
<name>A0A0P6VJG5_9HYPH</name>
<dbReference type="Pfam" id="PF13514">
    <property type="entry name" value="AAA_27"/>
    <property type="match status" value="1"/>
</dbReference>
<evidence type="ECO:0000313" key="4">
    <source>
        <dbReference type="Proteomes" id="UP000048984"/>
    </source>
</evidence>
<feature type="coiled-coil region" evidence="1">
    <location>
        <begin position="843"/>
        <end position="923"/>
    </location>
</feature>
<dbReference type="AlphaFoldDB" id="A0A0P6VJG5"/>
<accession>A0A0P6VJG5</accession>
<evidence type="ECO:0000313" key="3">
    <source>
        <dbReference type="EMBL" id="KPL52592.1"/>
    </source>
</evidence>
<proteinExistence type="predicted"/>
<dbReference type="PANTHER" id="PTHR41259:SF1">
    <property type="entry name" value="DOUBLE-STRAND BREAK REPAIR RAD50 ATPASE, PUTATIVE-RELATED"/>
    <property type="match status" value="1"/>
</dbReference>
<dbReference type="InterPro" id="IPR027417">
    <property type="entry name" value="P-loop_NTPase"/>
</dbReference>
<keyword evidence="4" id="KW-1185">Reference proteome</keyword>
<dbReference type="SUPFAM" id="SSF52540">
    <property type="entry name" value="P-loop containing nucleoside triphosphate hydrolases"/>
    <property type="match status" value="1"/>
</dbReference>
<evidence type="ECO:0000259" key="2">
    <source>
        <dbReference type="Pfam" id="PF13514"/>
    </source>
</evidence>
<reference evidence="3 4" key="2">
    <citation type="submission" date="2015-10" db="EMBL/GenBank/DDBJ databases">
        <title>Draft Genome Sequence of Prosthecomicrobium hirschii ATCC 27832.</title>
        <authorList>
            <person name="Daniel J."/>
            <person name="Givan S.A."/>
            <person name="Brun Y.V."/>
            <person name="Brown P.J."/>
        </authorList>
    </citation>
    <scope>NUCLEOTIDE SEQUENCE [LARGE SCALE GENOMIC DNA]</scope>
    <source>
        <strain evidence="3 4">16</strain>
    </source>
</reference>
<dbReference type="InterPro" id="IPR038734">
    <property type="entry name" value="YhaN_AAA"/>
</dbReference>
<dbReference type="PANTHER" id="PTHR41259">
    <property type="entry name" value="DOUBLE-STRAND BREAK REPAIR RAD50 ATPASE, PUTATIVE-RELATED"/>
    <property type="match status" value="1"/>
</dbReference>
<dbReference type="RefSeq" id="WP_054358755.1">
    <property type="nucleotide sequence ID" value="NZ_LJYW01000001.1"/>
</dbReference>
<comment type="caution">
    <text evidence="3">The sequence shown here is derived from an EMBL/GenBank/DDBJ whole genome shotgun (WGS) entry which is preliminary data.</text>
</comment>
<organism evidence="3 4">
    <name type="scientific">Prosthecodimorpha hirschii</name>
    <dbReference type="NCBI Taxonomy" id="665126"/>
    <lineage>
        <taxon>Bacteria</taxon>
        <taxon>Pseudomonadati</taxon>
        <taxon>Pseudomonadota</taxon>
        <taxon>Alphaproteobacteria</taxon>
        <taxon>Hyphomicrobiales</taxon>
        <taxon>Ancalomicrobiaceae</taxon>
        <taxon>Prosthecodimorpha</taxon>
    </lineage>
</organism>
<gene>
    <name evidence="3" type="ORF">ABB55_10440</name>
</gene>
<protein>
    <recommendedName>
        <fullName evidence="2">YhaN AAA domain-containing protein</fullName>
    </recommendedName>
</protein>
<dbReference type="Gene3D" id="3.40.50.300">
    <property type="entry name" value="P-loop containing nucleotide triphosphate hydrolases"/>
    <property type="match status" value="2"/>
</dbReference>
<evidence type="ECO:0000256" key="1">
    <source>
        <dbReference type="SAM" id="Coils"/>
    </source>
</evidence>
<dbReference type="EMBL" id="LJYW01000001">
    <property type="protein sequence ID" value="KPL52592.1"/>
    <property type="molecule type" value="Genomic_DNA"/>
</dbReference>
<feature type="domain" description="YhaN AAA" evidence="2">
    <location>
        <begin position="1"/>
        <end position="206"/>
    </location>
</feature>
<reference evidence="3 4" key="1">
    <citation type="submission" date="2015-09" db="EMBL/GenBank/DDBJ databases">
        <authorList>
            <person name="Jackson K.R."/>
            <person name="Lunt B.L."/>
            <person name="Fisher J.N.B."/>
            <person name="Gardner A.V."/>
            <person name="Bailey M.E."/>
            <person name="Deus L.M."/>
            <person name="Earl A.S."/>
            <person name="Gibby P.D."/>
            <person name="Hartmann K.A."/>
            <person name="Liu J.E."/>
            <person name="Manci A.M."/>
            <person name="Nielsen D.A."/>
            <person name="Solomon M.B."/>
            <person name="Breakwell D.P."/>
            <person name="Burnett S.H."/>
            <person name="Grose J.H."/>
        </authorList>
    </citation>
    <scope>NUCLEOTIDE SEQUENCE [LARGE SCALE GENOMIC DNA]</scope>
    <source>
        <strain evidence="3 4">16</strain>
    </source>
</reference>
<dbReference type="Proteomes" id="UP000048984">
    <property type="component" value="Unassembled WGS sequence"/>
</dbReference>